<evidence type="ECO:0000313" key="1">
    <source>
        <dbReference type="EMBL" id="GAI41585.1"/>
    </source>
</evidence>
<gene>
    <name evidence="1" type="ORF">S06H3_46524</name>
</gene>
<feature type="non-terminal residue" evidence="1">
    <location>
        <position position="51"/>
    </location>
</feature>
<sequence length="51" mass="5490">MVEDKSQEQRLFLAGPAVLCQVGKPKVFPLVMQGTTFPIPSPSGMSNVTDL</sequence>
<protein>
    <submittedName>
        <fullName evidence="1">Uncharacterized protein</fullName>
    </submittedName>
</protein>
<accession>X1PR88</accession>
<proteinExistence type="predicted"/>
<dbReference type="AlphaFoldDB" id="X1PR88"/>
<organism evidence="1">
    <name type="scientific">marine sediment metagenome</name>
    <dbReference type="NCBI Taxonomy" id="412755"/>
    <lineage>
        <taxon>unclassified sequences</taxon>
        <taxon>metagenomes</taxon>
        <taxon>ecological metagenomes</taxon>
    </lineage>
</organism>
<dbReference type="EMBL" id="BARV01029138">
    <property type="protein sequence ID" value="GAI41585.1"/>
    <property type="molecule type" value="Genomic_DNA"/>
</dbReference>
<name>X1PR88_9ZZZZ</name>
<comment type="caution">
    <text evidence="1">The sequence shown here is derived from an EMBL/GenBank/DDBJ whole genome shotgun (WGS) entry which is preliminary data.</text>
</comment>
<reference evidence="1" key="1">
    <citation type="journal article" date="2014" name="Front. Microbiol.">
        <title>High frequency of phylogenetically diverse reductive dehalogenase-homologous genes in deep subseafloor sedimentary metagenomes.</title>
        <authorList>
            <person name="Kawai M."/>
            <person name="Futagami T."/>
            <person name="Toyoda A."/>
            <person name="Takaki Y."/>
            <person name="Nishi S."/>
            <person name="Hori S."/>
            <person name="Arai W."/>
            <person name="Tsubouchi T."/>
            <person name="Morono Y."/>
            <person name="Uchiyama I."/>
            <person name="Ito T."/>
            <person name="Fujiyama A."/>
            <person name="Inagaki F."/>
            <person name="Takami H."/>
        </authorList>
    </citation>
    <scope>NUCLEOTIDE SEQUENCE</scope>
    <source>
        <strain evidence="1">Expedition CK06-06</strain>
    </source>
</reference>